<evidence type="ECO:0000313" key="2">
    <source>
        <dbReference type="Proteomes" id="UP001233999"/>
    </source>
</evidence>
<keyword evidence="2" id="KW-1185">Reference proteome</keyword>
<gene>
    <name evidence="1" type="ORF">L9F63_006968</name>
</gene>
<organism evidence="1 2">
    <name type="scientific">Diploptera punctata</name>
    <name type="common">Pacific beetle cockroach</name>
    <dbReference type="NCBI Taxonomy" id="6984"/>
    <lineage>
        <taxon>Eukaryota</taxon>
        <taxon>Metazoa</taxon>
        <taxon>Ecdysozoa</taxon>
        <taxon>Arthropoda</taxon>
        <taxon>Hexapoda</taxon>
        <taxon>Insecta</taxon>
        <taxon>Pterygota</taxon>
        <taxon>Neoptera</taxon>
        <taxon>Polyneoptera</taxon>
        <taxon>Dictyoptera</taxon>
        <taxon>Blattodea</taxon>
        <taxon>Blaberoidea</taxon>
        <taxon>Blaberidae</taxon>
        <taxon>Diplopterinae</taxon>
        <taxon>Diploptera</taxon>
    </lineage>
</organism>
<protein>
    <submittedName>
        <fullName evidence="1">Uncharacterized protein</fullName>
    </submittedName>
</protein>
<feature type="non-terminal residue" evidence="1">
    <location>
        <position position="54"/>
    </location>
</feature>
<reference evidence="1" key="1">
    <citation type="journal article" date="2023" name="IScience">
        <title>Live-bearing cockroach genome reveals convergent evolutionary mechanisms linked to viviparity in insects and beyond.</title>
        <authorList>
            <person name="Fouks B."/>
            <person name="Harrison M.C."/>
            <person name="Mikhailova A.A."/>
            <person name="Marchal E."/>
            <person name="English S."/>
            <person name="Carruthers M."/>
            <person name="Jennings E.C."/>
            <person name="Chiamaka E.L."/>
            <person name="Frigard R.A."/>
            <person name="Pippel M."/>
            <person name="Attardo G.M."/>
            <person name="Benoit J.B."/>
            <person name="Bornberg-Bauer E."/>
            <person name="Tobe S.S."/>
        </authorList>
    </citation>
    <scope>NUCLEOTIDE SEQUENCE</scope>
    <source>
        <strain evidence="1">Stay&amp;Tobe</strain>
    </source>
</reference>
<accession>A0AAD8E445</accession>
<sequence length="54" mass="6214">FINHYMRMFKGFHCPAQEHPCTIPPEKRNVVSCIADHPGTFTYDGNILYCRVSA</sequence>
<feature type="non-terminal residue" evidence="1">
    <location>
        <position position="1"/>
    </location>
</feature>
<dbReference type="AlphaFoldDB" id="A0AAD8E445"/>
<comment type="caution">
    <text evidence="1">The sequence shown here is derived from an EMBL/GenBank/DDBJ whole genome shotgun (WGS) entry which is preliminary data.</text>
</comment>
<proteinExistence type="predicted"/>
<reference evidence="1" key="2">
    <citation type="submission" date="2023-05" db="EMBL/GenBank/DDBJ databases">
        <authorList>
            <person name="Fouks B."/>
        </authorList>
    </citation>
    <scope>NUCLEOTIDE SEQUENCE</scope>
    <source>
        <strain evidence="1">Stay&amp;Tobe</strain>
        <tissue evidence="1">Testes</tissue>
    </source>
</reference>
<dbReference type="EMBL" id="JASPKZ010009807">
    <property type="protein sequence ID" value="KAJ9576146.1"/>
    <property type="molecule type" value="Genomic_DNA"/>
</dbReference>
<name>A0AAD8E445_DIPPU</name>
<evidence type="ECO:0000313" key="1">
    <source>
        <dbReference type="EMBL" id="KAJ9576146.1"/>
    </source>
</evidence>
<dbReference type="Proteomes" id="UP001233999">
    <property type="component" value="Unassembled WGS sequence"/>
</dbReference>